<dbReference type="InterPro" id="IPR007647">
    <property type="entry name" value="RNA_pol_Rpb2_5"/>
</dbReference>
<dbReference type="Pfam" id="PF04561">
    <property type="entry name" value="RNA_pol_Rpb2_2"/>
    <property type="match status" value="1"/>
</dbReference>
<dbReference type="InterPro" id="IPR037034">
    <property type="entry name" value="RNA_pol_Rpb2_2_sf"/>
</dbReference>
<evidence type="ECO:0000256" key="10">
    <source>
        <dbReference type="ARBA" id="ARBA00023163"/>
    </source>
</evidence>
<evidence type="ECO:0000256" key="6">
    <source>
        <dbReference type="ARBA" id="ARBA00022723"/>
    </source>
</evidence>
<evidence type="ECO:0000259" key="11">
    <source>
        <dbReference type="PROSITE" id="PS50819"/>
    </source>
</evidence>
<keyword evidence="4" id="KW-0808">Transferase</keyword>
<dbReference type="NCBIfam" id="TIGR01443">
    <property type="entry name" value="intein_Cterm"/>
    <property type="match status" value="1"/>
</dbReference>
<keyword evidence="9" id="KW-0651">Protein splicing</keyword>
<dbReference type="InterPro" id="IPR004042">
    <property type="entry name" value="Intein_endonuc_central"/>
</dbReference>
<evidence type="ECO:0000256" key="9">
    <source>
        <dbReference type="ARBA" id="ARBA00023000"/>
    </source>
</evidence>
<keyword evidence="10" id="KW-0804">Transcription</keyword>
<dbReference type="PROSITE" id="PS50818">
    <property type="entry name" value="INTEIN_C_TER"/>
    <property type="match status" value="1"/>
</dbReference>
<dbReference type="PROSITE" id="PS50819">
    <property type="entry name" value="INTEIN_ENDONUCLEASE"/>
    <property type="match status" value="1"/>
</dbReference>
<dbReference type="Gene3D" id="2.40.270.10">
    <property type="entry name" value="DNA-directed RNA polymerase, subunit 2, domain 6"/>
    <property type="match status" value="1"/>
</dbReference>
<dbReference type="InterPro" id="IPR015712">
    <property type="entry name" value="DNA-dir_RNA_pol_su2"/>
</dbReference>
<keyword evidence="6" id="KW-0479">Metal-binding</keyword>
<dbReference type="CDD" id="cd00653">
    <property type="entry name" value="RNA_pol_B_RPB2"/>
    <property type="match status" value="1"/>
</dbReference>
<keyword evidence="5" id="KW-0548">Nucleotidyltransferase</keyword>
<dbReference type="InterPro" id="IPR014724">
    <property type="entry name" value="RNA_pol_RPB2_OB-fold"/>
</dbReference>
<dbReference type="Gene3D" id="3.90.1100.10">
    <property type="match status" value="1"/>
</dbReference>
<dbReference type="EMBL" id="MN738915">
    <property type="protein sequence ID" value="QHT31101.1"/>
    <property type="molecule type" value="Genomic_DNA"/>
</dbReference>
<dbReference type="Gene3D" id="3.10.28.10">
    <property type="entry name" value="Homing endonucleases"/>
    <property type="match status" value="1"/>
</dbReference>
<name>A0A6C0EQZ7_9ZZZZ</name>
<evidence type="ECO:0000256" key="1">
    <source>
        <dbReference type="ARBA" id="ARBA00006835"/>
    </source>
</evidence>
<dbReference type="Pfam" id="PF04560">
    <property type="entry name" value="RNA_pol_Rpb2_7"/>
    <property type="match status" value="1"/>
</dbReference>
<dbReference type="InterPro" id="IPR030934">
    <property type="entry name" value="Intein_C"/>
</dbReference>
<dbReference type="Gene3D" id="2.40.50.150">
    <property type="match status" value="1"/>
</dbReference>
<dbReference type="InterPro" id="IPR007121">
    <property type="entry name" value="RNA_pol_bsu_CS"/>
</dbReference>
<dbReference type="PROSITE" id="PS50817">
    <property type="entry name" value="INTEIN_N_TER"/>
    <property type="match status" value="1"/>
</dbReference>
<dbReference type="InterPro" id="IPR007120">
    <property type="entry name" value="DNA-dir_RNAP_su2_dom"/>
</dbReference>
<dbReference type="InterPro" id="IPR007642">
    <property type="entry name" value="RNA_pol_Rpb2_2"/>
</dbReference>
<dbReference type="SMART" id="SM00306">
    <property type="entry name" value="HintN"/>
    <property type="match status" value="1"/>
</dbReference>
<proteinExistence type="inferred from homology"/>
<dbReference type="InterPro" id="IPR003586">
    <property type="entry name" value="Hint_dom_C"/>
</dbReference>
<evidence type="ECO:0000256" key="7">
    <source>
        <dbReference type="ARBA" id="ARBA00022813"/>
    </source>
</evidence>
<dbReference type="InterPro" id="IPR007641">
    <property type="entry name" value="RNA_pol_Rpb2_7"/>
</dbReference>
<dbReference type="InterPro" id="IPR037033">
    <property type="entry name" value="DNA-dir_RNAP_su2_hyb_sf"/>
</dbReference>
<dbReference type="InterPro" id="IPR007645">
    <property type="entry name" value="RNA_pol_Rpb2_3"/>
</dbReference>
<evidence type="ECO:0000256" key="4">
    <source>
        <dbReference type="ARBA" id="ARBA00022679"/>
    </source>
</evidence>
<sequence length="1729" mass="197716">MSSVIITSKEEMNSHEVNEMFDINNDEYIETPWNIIESYFKGQHLERLVRHQLESYNNFVGYQIIKTIEMFNPVHIASEQDYDPVSKKHSLEIFITFENFQIYRPQIHENNGAIKLMFPQEARLRNFSYASAMTIDINIKYVVRTGKELENIQTFYKTLSKIHIGKLPIMLKSNICVLNQYKHFENTQTGECKFDAGGYFIINGSEKTVLGQERAAENRVYCFNVSKNNTKYSWMAEIKSVPDFKCISPKQINMMISSKNNGFGYGIYIQLPRVKQPLPLFVIFRALGILSDKNICEKILLDVNDITNKPMLEALQASIIDANKFITQEDAIKYITSFAMYTPINMDKETGSKKKLEFTMDILNNDLFPHCQTMCQKIYFLGYMTKKLLLASFEIIKQDDRDSYLNKRVDLTGTLLNNLFRNYFNKLVKDMEKQVIREINTGSWKSSDNYENIINLTNIYKIIKSTTIENGIKRALATGDFGVKHTNSNKVGVAQVLNRLTYVSSLSHARRISTPSDKSGKLIPPRKLHNTCWGFLCPAETPEGQSVGIVKNLSYMSHITIYSNSLSLYEYIMPNIIAIDSSELTPYNMYEKVKVFINGVWVGISDEPEELYLMLKDKKYRGIINIYTSIIFDYRMKEIRVCNDSGRLTRPLLRVKNNNILVTNRIINKLKTSELNWDNLLTNSKIDHSILEYIDPEEQSWAMIATKPKDLVSKNDNIYKYTHCEIHPSTLFGVLASCIPFPEHNQSPRNTYQCAQGKQAMGVYVTNYENRMDKTAYVLNYPTRPLVDTRIMNMIQLNKIPSGTNVIVAIMTHTGYNQEDSLLINKGSIDRGMALVTVYHTEKDEDKQKINGDEEIRCKPDSSKTKGMKMGNYNKVNSKGVIPENTIVENRDVIIAKVKPIKENRNDHTKVIKYEDESKIYKTVEETYIDKNYIDRNGEGYTFAKVRLRTVRKPVIGDKFSSRHGQKGTVGNIIPECDMPFTSKGVKPDIIINPHAIPSRMTIGQLKETVLGKVLLELGLFGDGTSFGEFDVKDICSELIKLGYEAHGNELLYSGLTGEQHECSVFMGPVFYQRLKHMVNDKAHSRSIGPMVNLTRQPAEGRSRDGGLRFGEMERDCEYENTEITTTDGLSVYIKNMEDCNNEVLGWDEKTNTIVPSKQVDFLYKGEKDCIKLTFQDGRSKICTPDHPILTEDNQWIKAKDLLMNEQKVKSGLTCPVVDFREEIKECDGWSLQVGELLFKTDTVENYKKTIVLAKLIGYLITDGNTSKVNNAYVVLGHMIDVNSFLNDLKLLCNTSEINFKCNNLYSVYIPSELINNIVQLDGLLIGKKVSQPASLPGFILDNNCPRPIIREFIGALFGGDGHTSCVLGMHRGKCDILSSISFSQTKNKIHLESLITMMDHIKKLLSVCGINKVTIQNLKETSYSKNTNTDENIRNYQLTIHLDVEELIPFHDKIGFRYCCHKSQRLEAAVSYKRMRNEVIRQHNWIVNRVDEITNFVKLKSANPKKIIKTKQAIEQAVNELKLVEPIIHEYAIPTTHDITYNLIKGTTFGKFSCKKFPTAEQYLQEVGALDWFISEQLKEAISSSENNDESFCKETAYGLNREQPGLPSMNLKIIDIRSAGSQKVYDIQVENTHSFLANGIVSHNCMISHGAARFTRGRMYDASDKYSVFICKKCGLIASYNDKMHIHHCRTCDNRVDFAYVEIPYSCKLLFQELNTMNIAPRLITDH</sequence>
<dbReference type="Gene3D" id="3.90.1800.10">
    <property type="entry name" value="RNA polymerase alpha subunit dimerisation domain"/>
    <property type="match status" value="2"/>
</dbReference>
<dbReference type="InterPro" id="IPR007646">
    <property type="entry name" value="RNA_pol_Rpb2_4"/>
</dbReference>
<evidence type="ECO:0000256" key="8">
    <source>
        <dbReference type="ARBA" id="ARBA00022833"/>
    </source>
</evidence>
<dbReference type="PRINTS" id="PR00379">
    <property type="entry name" value="INTEIN"/>
</dbReference>
<keyword evidence="8" id="KW-0862">Zinc</keyword>
<protein>
    <recommendedName>
        <fullName evidence="2">DNA-directed RNA polymerase</fullName>
        <ecNumber evidence="2">2.7.7.6</ecNumber>
    </recommendedName>
</protein>
<dbReference type="Gene3D" id="3.90.1110.10">
    <property type="entry name" value="RNA polymerase Rpb2, domain 2"/>
    <property type="match status" value="1"/>
</dbReference>
<dbReference type="InterPro" id="IPR027434">
    <property type="entry name" value="Homing_endonucl"/>
</dbReference>
<accession>A0A6C0EQZ7</accession>
<dbReference type="PROSITE" id="PS01166">
    <property type="entry name" value="RNA_POL_BETA"/>
    <property type="match status" value="1"/>
</dbReference>
<evidence type="ECO:0000256" key="5">
    <source>
        <dbReference type="ARBA" id="ARBA00022695"/>
    </source>
</evidence>
<feature type="domain" description="DOD-type homing endonuclease" evidence="11">
    <location>
        <begin position="1256"/>
        <end position="1411"/>
    </location>
</feature>
<dbReference type="GO" id="GO:0004519">
    <property type="term" value="F:endonuclease activity"/>
    <property type="evidence" value="ECO:0007669"/>
    <property type="project" value="InterPro"/>
</dbReference>
<dbReference type="Pfam" id="PF04565">
    <property type="entry name" value="RNA_pol_Rpb2_3"/>
    <property type="match status" value="1"/>
</dbReference>
<dbReference type="GO" id="GO:0003899">
    <property type="term" value="F:DNA-directed RNA polymerase activity"/>
    <property type="evidence" value="ECO:0007669"/>
    <property type="project" value="UniProtKB-EC"/>
</dbReference>
<dbReference type="SUPFAM" id="SSF64484">
    <property type="entry name" value="beta and beta-prime subunits of DNA dependent RNA-polymerase"/>
    <property type="match status" value="2"/>
</dbReference>
<dbReference type="SMART" id="SM00305">
    <property type="entry name" value="HintC"/>
    <property type="match status" value="1"/>
</dbReference>
<organism evidence="12">
    <name type="scientific">viral metagenome</name>
    <dbReference type="NCBI Taxonomy" id="1070528"/>
    <lineage>
        <taxon>unclassified sequences</taxon>
        <taxon>metagenomes</taxon>
        <taxon>organismal metagenomes</taxon>
    </lineage>
</organism>
<dbReference type="Gene3D" id="3.90.1070.20">
    <property type="match status" value="1"/>
</dbReference>
<dbReference type="CDD" id="cd00081">
    <property type="entry name" value="Hint"/>
    <property type="match status" value="2"/>
</dbReference>
<reference evidence="12" key="1">
    <citation type="journal article" date="2020" name="Nature">
        <title>Giant virus diversity and host interactions through global metagenomics.</title>
        <authorList>
            <person name="Schulz F."/>
            <person name="Roux S."/>
            <person name="Paez-Espino D."/>
            <person name="Jungbluth S."/>
            <person name="Walsh D.A."/>
            <person name="Denef V.J."/>
            <person name="McMahon K.D."/>
            <person name="Konstantinidis K.T."/>
            <person name="Eloe-Fadrosh E.A."/>
            <person name="Kyrpides N.C."/>
            <person name="Woyke T."/>
        </authorList>
    </citation>
    <scope>NUCLEOTIDE SEQUENCE</scope>
    <source>
        <strain evidence="12">GVMAG-M-3300009155-2</strain>
    </source>
</reference>
<dbReference type="GO" id="GO:0032549">
    <property type="term" value="F:ribonucleoside binding"/>
    <property type="evidence" value="ECO:0007669"/>
    <property type="project" value="InterPro"/>
</dbReference>
<keyword evidence="3" id="KW-0240">DNA-directed RNA polymerase</keyword>
<dbReference type="PANTHER" id="PTHR20856">
    <property type="entry name" value="DNA-DIRECTED RNA POLYMERASE I SUBUNIT 2"/>
    <property type="match status" value="1"/>
</dbReference>
<dbReference type="InterPro" id="IPR006141">
    <property type="entry name" value="Intein_N"/>
</dbReference>
<dbReference type="SUPFAM" id="SSF51294">
    <property type="entry name" value="Hedgehog/intein (Hint) domain"/>
    <property type="match status" value="1"/>
</dbReference>
<keyword evidence="7" id="KW-0068">Autocatalytic cleavage</keyword>
<dbReference type="Pfam" id="PF00562">
    <property type="entry name" value="RNA_pol_Rpb2_6"/>
    <property type="match status" value="1"/>
</dbReference>
<dbReference type="InterPro" id="IPR003587">
    <property type="entry name" value="Hint_dom_N"/>
</dbReference>
<evidence type="ECO:0000256" key="3">
    <source>
        <dbReference type="ARBA" id="ARBA00022478"/>
    </source>
</evidence>
<dbReference type="GO" id="GO:0016539">
    <property type="term" value="P:intein-mediated protein splicing"/>
    <property type="evidence" value="ECO:0007669"/>
    <property type="project" value="InterPro"/>
</dbReference>
<dbReference type="GO" id="GO:0000428">
    <property type="term" value="C:DNA-directed RNA polymerase complex"/>
    <property type="evidence" value="ECO:0007669"/>
    <property type="project" value="UniProtKB-KW"/>
</dbReference>
<evidence type="ECO:0000256" key="2">
    <source>
        <dbReference type="ARBA" id="ARBA00012418"/>
    </source>
</evidence>
<comment type="similarity">
    <text evidence="1">Belongs to the RNA polymerase beta chain family.</text>
</comment>
<dbReference type="InterPro" id="IPR007644">
    <property type="entry name" value="RNA_pol_bsu_protrusion"/>
</dbReference>
<dbReference type="Gene3D" id="2.170.16.10">
    <property type="entry name" value="Hedgehog/Intein (Hint) domain"/>
    <property type="match status" value="2"/>
</dbReference>
<dbReference type="Pfam" id="PF04563">
    <property type="entry name" value="RNA_pol_Rpb2_1"/>
    <property type="match status" value="1"/>
</dbReference>
<dbReference type="Pfam" id="PF04566">
    <property type="entry name" value="RNA_pol_Rpb2_4"/>
    <property type="match status" value="1"/>
</dbReference>
<dbReference type="Pfam" id="PF04567">
    <property type="entry name" value="RNA_pol_Rpb2_5"/>
    <property type="match status" value="1"/>
</dbReference>
<dbReference type="GO" id="GO:0046872">
    <property type="term" value="F:metal ion binding"/>
    <property type="evidence" value="ECO:0007669"/>
    <property type="project" value="UniProtKB-KW"/>
</dbReference>
<dbReference type="GO" id="GO:0003677">
    <property type="term" value="F:DNA binding"/>
    <property type="evidence" value="ECO:0007669"/>
    <property type="project" value="InterPro"/>
</dbReference>
<dbReference type="EC" id="2.7.7.6" evidence="2"/>
<dbReference type="InterPro" id="IPR006142">
    <property type="entry name" value="INTEIN"/>
</dbReference>
<dbReference type="InterPro" id="IPR036844">
    <property type="entry name" value="Hint_dom_sf"/>
</dbReference>
<evidence type="ECO:0000313" key="12">
    <source>
        <dbReference type="EMBL" id="QHT31101.1"/>
    </source>
</evidence>
<dbReference type="GO" id="GO:0006351">
    <property type="term" value="P:DNA-templated transcription"/>
    <property type="evidence" value="ECO:0007669"/>
    <property type="project" value="InterPro"/>
</dbReference>